<dbReference type="AlphaFoldDB" id="A0A388T9Q4"/>
<reference evidence="2 3" key="1">
    <citation type="journal article" date="2019" name="ISME J.">
        <title>Genome analyses of uncultured TG2/ZB3 bacteria in 'Margulisbacteria' specifically attached to ectosymbiotic spirochetes of protists in the termite gut.</title>
        <authorList>
            <person name="Utami Y.D."/>
            <person name="Kuwahara H."/>
            <person name="Igai K."/>
            <person name="Murakami T."/>
            <person name="Sugaya K."/>
            <person name="Morikawa T."/>
            <person name="Nagura Y."/>
            <person name="Yuki M."/>
            <person name="Deevong P."/>
            <person name="Inoue T."/>
            <person name="Kihara K."/>
            <person name="Lo N."/>
            <person name="Yamada A."/>
            <person name="Ohkuma M."/>
            <person name="Hongoh Y."/>
        </authorList>
    </citation>
    <scope>NUCLEOTIDE SEQUENCE [LARGE SCALE GENOMIC DNA]</scope>
    <source>
        <strain evidence="2">NkOx7-01</strain>
    </source>
</reference>
<accession>A0A388T9Q4</accession>
<protein>
    <recommendedName>
        <fullName evidence="1">Large polyvalent protein-associated domain-containing protein</fullName>
    </recommendedName>
</protein>
<dbReference type="EMBL" id="BGZN01000006">
    <property type="protein sequence ID" value="GBR73105.1"/>
    <property type="molecule type" value="Genomic_DNA"/>
</dbReference>
<organism evidence="2 3">
    <name type="scientific">Termititenax aidoneus</name>
    <dbReference type="NCBI Taxonomy" id="2218524"/>
    <lineage>
        <taxon>Bacteria</taxon>
        <taxon>Bacillati</taxon>
        <taxon>Candidatus Margulisiibacteriota</taxon>
        <taxon>Candidatus Termititenacia</taxon>
        <taxon>Candidatus Termititenacales</taxon>
        <taxon>Candidatus Termititenacaceae</taxon>
        <taxon>Candidatus Termititenax</taxon>
    </lineage>
</organism>
<sequence length="191" mass="22226">MQNFNIVEKIKNLKPLKVAEQELLMEDAWEIYTRIGTIQNENTGQNATFVNNAFDKIIRHTGFDLRIIRKLAVAYQKAILAWTEPVNKSHKEHPNFVGYSNYVSKIFFTDKQKNVKIYYIRFTLQNLKTKLKTEQRSQFHSAYVSNVELYKEDASAIFPALAVRRGAEASLDKRLAQFFDKSREITKGVQT</sequence>
<name>A0A388T9Q4_TERA1</name>
<evidence type="ECO:0000259" key="1">
    <source>
        <dbReference type="Pfam" id="PF18798"/>
    </source>
</evidence>
<evidence type="ECO:0000313" key="2">
    <source>
        <dbReference type="EMBL" id="GBR73105.1"/>
    </source>
</evidence>
<dbReference type="Pfam" id="PF18798">
    <property type="entry name" value="LPD3"/>
    <property type="match status" value="1"/>
</dbReference>
<proteinExistence type="predicted"/>
<dbReference type="InterPro" id="IPR040824">
    <property type="entry name" value="LPD3"/>
</dbReference>
<evidence type="ECO:0000313" key="3">
    <source>
        <dbReference type="Proteomes" id="UP000269352"/>
    </source>
</evidence>
<comment type="caution">
    <text evidence="2">The sequence shown here is derived from an EMBL/GenBank/DDBJ whole genome shotgun (WGS) entry which is preliminary data.</text>
</comment>
<dbReference type="Proteomes" id="UP000269352">
    <property type="component" value="Unassembled WGS sequence"/>
</dbReference>
<keyword evidence="3" id="KW-1185">Reference proteome</keyword>
<gene>
    <name evidence="2" type="ORF">NO1_0546</name>
</gene>
<feature type="domain" description="Large polyvalent protein-associated" evidence="1">
    <location>
        <begin position="36"/>
        <end position="117"/>
    </location>
</feature>